<dbReference type="Proteomes" id="UP000023152">
    <property type="component" value="Unassembled WGS sequence"/>
</dbReference>
<keyword evidence="2" id="KW-1185">Reference proteome</keyword>
<dbReference type="AlphaFoldDB" id="X6LQE9"/>
<name>X6LQE9_RETFI</name>
<protein>
    <submittedName>
        <fullName evidence="1">Uncharacterized protein</fullName>
    </submittedName>
</protein>
<sequence>YLTLHEVIKNDYLCDLIPKKILPTGEKVIKKKINYNERNEEYELILNDKIFTILNELKSNVSEPEKRFVSVLSKENTACVIISST</sequence>
<evidence type="ECO:0000313" key="1">
    <source>
        <dbReference type="EMBL" id="ETO03626.1"/>
    </source>
</evidence>
<comment type="caution">
    <text evidence="1">The sequence shown here is derived from an EMBL/GenBank/DDBJ whole genome shotgun (WGS) entry which is preliminary data.</text>
</comment>
<reference evidence="1 2" key="1">
    <citation type="journal article" date="2013" name="Curr. Biol.">
        <title>The Genome of the Foraminiferan Reticulomyxa filosa.</title>
        <authorList>
            <person name="Glockner G."/>
            <person name="Hulsmann N."/>
            <person name="Schleicher M."/>
            <person name="Noegel A.A."/>
            <person name="Eichinger L."/>
            <person name="Gallinger C."/>
            <person name="Pawlowski J."/>
            <person name="Sierra R."/>
            <person name="Euteneuer U."/>
            <person name="Pillet L."/>
            <person name="Moustafa A."/>
            <person name="Platzer M."/>
            <person name="Groth M."/>
            <person name="Szafranski K."/>
            <person name="Schliwa M."/>
        </authorList>
    </citation>
    <scope>NUCLEOTIDE SEQUENCE [LARGE SCALE GENOMIC DNA]</scope>
</reference>
<feature type="non-terminal residue" evidence="1">
    <location>
        <position position="1"/>
    </location>
</feature>
<evidence type="ECO:0000313" key="2">
    <source>
        <dbReference type="Proteomes" id="UP000023152"/>
    </source>
</evidence>
<accession>X6LQE9</accession>
<organism evidence="1 2">
    <name type="scientific">Reticulomyxa filosa</name>
    <dbReference type="NCBI Taxonomy" id="46433"/>
    <lineage>
        <taxon>Eukaryota</taxon>
        <taxon>Sar</taxon>
        <taxon>Rhizaria</taxon>
        <taxon>Retaria</taxon>
        <taxon>Foraminifera</taxon>
        <taxon>Monothalamids</taxon>
        <taxon>Reticulomyxidae</taxon>
        <taxon>Reticulomyxa</taxon>
    </lineage>
</organism>
<proteinExistence type="predicted"/>
<gene>
    <name evidence="1" type="ORF">RFI_33776</name>
</gene>
<dbReference type="EMBL" id="ASPP01032824">
    <property type="protein sequence ID" value="ETO03626.1"/>
    <property type="molecule type" value="Genomic_DNA"/>
</dbReference>
<feature type="non-terminal residue" evidence="1">
    <location>
        <position position="85"/>
    </location>
</feature>